<dbReference type="RefSeq" id="WP_219084010.1">
    <property type="nucleotide sequence ID" value="NZ_CP079216.1"/>
</dbReference>
<sequence>MHLSTLPRHRLGASPPHFYAAAVSLIGFIFLLVPRLTGQVALHLHKEDGTIFLSDFLARGWMAMLEPYSGYLHVMARLVVGIVVMALPLQLASWGIAVSMALIRMGFMWLAWPFFTKLTQSWRWGLACASVFIFIPAGQHEVLGNVTNLRWFCDAILVIILLTSYRRKAVTITAAVVAALCVMTDPLGLIVAPLAIWQLVRACGWWERVPSLTYGVGAAIQFFSMNASERAIDSDGALQNNLLEALVQVLVRGLDVTAFGVTGSQILIRISGVAGACVVAMVPLALLIIAVTRRSGNAQKARPAIVTLCVAGGALLMGTLFFADMQAIAITDWWTPAEPSRYSVPFALLVTPALILAAWALGNRLVTYLLAAVLLMGIAADFRGDPWNTAGPVWSDSVSEARLACADGANGDPVVVQITPEGVAMSWTATIPCAAVR</sequence>
<reference evidence="2 3" key="1">
    <citation type="submission" date="2021-07" db="EMBL/GenBank/DDBJ databases">
        <title>complete genome sequencing of Tessaracoccus sp.J1M15.</title>
        <authorList>
            <person name="Bae J.-W."/>
            <person name="Kim D.-y."/>
        </authorList>
    </citation>
    <scope>NUCLEOTIDE SEQUENCE [LARGE SCALE GENOMIC DNA]</scope>
    <source>
        <strain evidence="2 3">J1M15</strain>
    </source>
</reference>
<organism evidence="2 3">
    <name type="scientific">Tessaracoccus palaemonis</name>
    <dbReference type="NCBI Taxonomy" id="2829499"/>
    <lineage>
        <taxon>Bacteria</taxon>
        <taxon>Bacillati</taxon>
        <taxon>Actinomycetota</taxon>
        <taxon>Actinomycetes</taxon>
        <taxon>Propionibacteriales</taxon>
        <taxon>Propionibacteriaceae</taxon>
        <taxon>Tessaracoccus</taxon>
    </lineage>
</organism>
<evidence type="ECO:0000313" key="2">
    <source>
        <dbReference type="EMBL" id="QXT64087.1"/>
    </source>
</evidence>
<name>A0ABX8SL42_9ACTN</name>
<keyword evidence="3" id="KW-1185">Reference proteome</keyword>
<keyword evidence="1" id="KW-0812">Transmembrane</keyword>
<feature type="transmembrane region" description="Helical" evidence="1">
    <location>
        <begin position="17"/>
        <end position="36"/>
    </location>
</feature>
<gene>
    <name evidence="2" type="ORF">KDB89_06445</name>
</gene>
<keyword evidence="1" id="KW-1133">Transmembrane helix</keyword>
<feature type="transmembrane region" description="Helical" evidence="1">
    <location>
        <begin position="172"/>
        <end position="200"/>
    </location>
</feature>
<feature type="transmembrane region" description="Helical" evidence="1">
    <location>
        <begin position="93"/>
        <end position="112"/>
    </location>
</feature>
<evidence type="ECO:0000256" key="1">
    <source>
        <dbReference type="SAM" id="Phobius"/>
    </source>
</evidence>
<protein>
    <recommendedName>
        <fullName evidence="4">DUF2029 domain-containing protein</fullName>
    </recommendedName>
</protein>
<accession>A0ABX8SL42</accession>
<feature type="transmembrane region" description="Helical" evidence="1">
    <location>
        <begin position="303"/>
        <end position="322"/>
    </location>
</feature>
<keyword evidence="1" id="KW-0472">Membrane</keyword>
<dbReference type="EMBL" id="CP079216">
    <property type="protein sequence ID" value="QXT64087.1"/>
    <property type="molecule type" value="Genomic_DNA"/>
</dbReference>
<proteinExistence type="predicted"/>
<evidence type="ECO:0008006" key="4">
    <source>
        <dbReference type="Google" id="ProtNLM"/>
    </source>
</evidence>
<feature type="transmembrane region" description="Helical" evidence="1">
    <location>
        <begin position="266"/>
        <end position="291"/>
    </location>
</feature>
<feature type="transmembrane region" description="Helical" evidence="1">
    <location>
        <begin position="342"/>
        <end position="360"/>
    </location>
</feature>
<dbReference type="Proteomes" id="UP000824504">
    <property type="component" value="Chromosome"/>
</dbReference>
<evidence type="ECO:0000313" key="3">
    <source>
        <dbReference type="Proteomes" id="UP000824504"/>
    </source>
</evidence>
<feature type="transmembrane region" description="Helical" evidence="1">
    <location>
        <begin position="68"/>
        <end position="87"/>
    </location>
</feature>